<evidence type="ECO:0000313" key="2">
    <source>
        <dbReference type="Proteomes" id="UP001458880"/>
    </source>
</evidence>
<dbReference type="InterPro" id="IPR001969">
    <property type="entry name" value="Aspartic_peptidase_AS"/>
</dbReference>
<accession>A0AAW1KJC7</accession>
<sequence length="133" mass="14389">MMETPAIQLNVHECISLALLDTGASHTLVRPKWITGPTTSIPAMQLRLAAISLALLDTGASHTLVRPKWITGPTTSIPAMQLRLAAGNQTIQANQQGTLDARTMNGVHFRCPAIPVDDLRPAKRKISSWAFRG</sequence>
<dbReference type="GO" id="GO:0004190">
    <property type="term" value="F:aspartic-type endopeptidase activity"/>
    <property type="evidence" value="ECO:0007669"/>
    <property type="project" value="InterPro"/>
</dbReference>
<gene>
    <name evidence="1" type="ORF">QE152_g22251</name>
</gene>
<proteinExistence type="predicted"/>
<dbReference type="GO" id="GO:0006508">
    <property type="term" value="P:proteolysis"/>
    <property type="evidence" value="ECO:0007669"/>
    <property type="project" value="InterPro"/>
</dbReference>
<protein>
    <recommendedName>
        <fullName evidence="3">Peptidase A2 domain-containing protein</fullName>
    </recommendedName>
</protein>
<dbReference type="EMBL" id="JASPKY010000213">
    <property type="protein sequence ID" value="KAK9720176.1"/>
    <property type="molecule type" value="Genomic_DNA"/>
</dbReference>
<keyword evidence="2" id="KW-1185">Reference proteome</keyword>
<name>A0AAW1KJC7_POPJA</name>
<evidence type="ECO:0000313" key="1">
    <source>
        <dbReference type="EMBL" id="KAK9720176.1"/>
    </source>
</evidence>
<organism evidence="1 2">
    <name type="scientific">Popillia japonica</name>
    <name type="common">Japanese beetle</name>
    <dbReference type="NCBI Taxonomy" id="7064"/>
    <lineage>
        <taxon>Eukaryota</taxon>
        <taxon>Metazoa</taxon>
        <taxon>Ecdysozoa</taxon>
        <taxon>Arthropoda</taxon>
        <taxon>Hexapoda</taxon>
        <taxon>Insecta</taxon>
        <taxon>Pterygota</taxon>
        <taxon>Neoptera</taxon>
        <taxon>Endopterygota</taxon>
        <taxon>Coleoptera</taxon>
        <taxon>Polyphaga</taxon>
        <taxon>Scarabaeiformia</taxon>
        <taxon>Scarabaeidae</taxon>
        <taxon>Rutelinae</taxon>
        <taxon>Popillia</taxon>
    </lineage>
</organism>
<dbReference type="PROSITE" id="PS00141">
    <property type="entry name" value="ASP_PROTEASE"/>
    <property type="match status" value="2"/>
</dbReference>
<evidence type="ECO:0008006" key="3">
    <source>
        <dbReference type="Google" id="ProtNLM"/>
    </source>
</evidence>
<reference evidence="1 2" key="1">
    <citation type="journal article" date="2024" name="BMC Genomics">
        <title>De novo assembly and annotation of Popillia japonica's genome with initial clues to its potential as an invasive pest.</title>
        <authorList>
            <person name="Cucini C."/>
            <person name="Boschi S."/>
            <person name="Funari R."/>
            <person name="Cardaioli E."/>
            <person name="Iannotti N."/>
            <person name="Marturano G."/>
            <person name="Paoli F."/>
            <person name="Bruttini M."/>
            <person name="Carapelli A."/>
            <person name="Frati F."/>
            <person name="Nardi F."/>
        </authorList>
    </citation>
    <scope>NUCLEOTIDE SEQUENCE [LARGE SCALE GENOMIC DNA]</scope>
    <source>
        <strain evidence="1">DMR45628</strain>
    </source>
</reference>
<comment type="caution">
    <text evidence="1">The sequence shown here is derived from an EMBL/GenBank/DDBJ whole genome shotgun (WGS) entry which is preliminary data.</text>
</comment>
<dbReference type="AlphaFoldDB" id="A0AAW1KJC7"/>
<dbReference type="Proteomes" id="UP001458880">
    <property type="component" value="Unassembled WGS sequence"/>
</dbReference>